<dbReference type="InterPro" id="IPR011547">
    <property type="entry name" value="SLC26A/SulP_dom"/>
</dbReference>
<evidence type="ECO:0000313" key="8">
    <source>
        <dbReference type="Proteomes" id="UP000198623"/>
    </source>
</evidence>
<dbReference type="RefSeq" id="WP_177201112.1">
    <property type="nucleotide sequence ID" value="NZ_FOOU01000004.1"/>
</dbReference>
<evidence type="ECO:0000256" key="5">
    <source>
        <dbReference type="SAM" id="Phobius"/>
    </source>
</evidence>
<keyword evidence="2 5" id="KW-0812">Transmembrane</keyword>
<evidence type="ECO:0000313" key="7">
    <source>
        <dbReference type="EMBL" id="SFG20556.1"/>
    </source>
</evidence>
<evidence type="ECO:0000256" key="2">
    <source>
        <dbReference type="ARBA" id="ARBA00022692"/>
    </source>
</evidence>
<feature type="transmembrane region" description="Helical" evidence="5">
    <location>
        <begin position="319"/>
        <end position="345"/>
    </location>
</feature>
<dbReference type="EMBL" id="FOOU01000004">
    <property type="protein sequence ID" value="SFG20556.1"/>
    <property type="molecule type" value="Genomic_DNA"/>
</dbReference>
<dbReference type="CDD" id="cd07042">
    <property type="entry name" value="STAS_SulP_like_sulfate_transporter"/>
    <property type="match status" value="1"/>
</dbReference>
<reference evidence="8" key="1">
    <citation type="submission" date="2016-10" db="EMBL/GenBank/DDBJ databases">
        <authorList>
            <person name="Varghese N."/>
            <person name="Submissions S."/>
        </authorList>
    </citation>
    <scope>NUCLEOTIDE SEQUENCE [LARGE SCALE GENOMIC DNA]</scope>
    <source>
        <strain evidence="8">CGMCC 1.10971</strain>
    </source>
</reference>
<dbReference type="AlphaFoldDB" id="A0A1I2Q3Y2"/>
<keyword evidence="8" id="KW-1185">Reference proteome</keyword>
<dbReference type="PROSITE" id="PS50801">
    <property type="entry name" value="STAS"/>
    <property type="match status" value="1"/>
</dbReference>
<feature type="transmembrane region" description="Helical" evidence="5">
    <location>
        <begin position="198"/>
        <end position="220"/>
    </location>
</feature>
<name>A0A1I2Q3Y2_9GAMM</name>
<feature type="transmembrane region" description="Helical" evidence="5">
    <location>
        <begin position="366"/>
        <end position="394"/>
    </location>
</feature>
<feature type="transmembrane region" description="Helical" evidence="5">
    <location>
        <begin position="133"/>
        <end position="158"/>
    </location>
</feature>
<feature type="transmembrane region" description="Helical" evidence="5">
    <location>
        <begin position="281"/>
        <end position="299"/>
    </location>
</feature>
<evidence type="ECO:0000256" key="3">
    <source>
        <dbReference type="ARBA" id="ARBA00022989"/>
    </source>
</evidence>
<feature type="transmembrane region" description="Helical" evidence="5">
    <location>
        <begin position="12"/>
        <end position="33"/>
    </location>
</feature>
<dbReference type="STRING" id="1045558.SAMN05216175_104114"/>
<dbReference type="SUPFAM" id="SSF52091">
    <property type="entry name" value="SpoIIaa-like"/>
    <property type="match status" value="1"/>
</dbReference>
<sequence length="550" mass="58486">MQWAHGLHFNNLKGDLFGGITAAIVALPLALAFGVSSGAGPVAGMYGAIFVGLFAALFGGTPSQVSGPTGPMTVVMAGIFTHFVALDPVSGPAMAFTVVMLGGAFQILFGVFRLGQFITLMPFPVISGFMTGIGTIIILLQLAPLLGAASVPTVLAVIEHLPDMIQSTNPKALMLGVITLVIVFFCPKSVARYFPPALLAMLLGTFLSFTLAGVDVIGEIPSGFPSVHWPEFDIGLMKEMVISSLMLATLGSIDSLLTSIVADNMTKKQHKSDRELIGQGIGNMVAGFFGGLPGAGATMRTVVNIRAGGQTPISGMVHAIILLIIVLGAGSFAAHIPLAVLAGILMKVGIDIIDWRFLKRVHNAPLFVMFLMVSVWLLTVFVDLITAVAVGVFLANIYTVRRLTETQLDSVRIVQDDKKDHYFLSEHESEILMSAAGRILLYQLNGPLSYAAAKGISNKLMACTSHETLLLDFSNVPHIDVSTAMALEEVIIDSHLAAQNVMIVGAKPEVERILQRMRVATLIPDNYHFPDRTAALDAAAKLLSTPDSEL</sequence>
<dbReference type="Pfam" id="PF00916">
    <property type="entry name" value="Sulfate_transp"/>
    <property type="match status" value="1"/>
</dbReference>
<dbReference type="InterPro" id="IPR001902">
    <property type="entry name" value="SLC26A/SulP_fam"/>
</dbReference>
<feature type="transmembrane region" description="Helical" evidence="5">
    <location>
        <begin position="170"/>
        <end position="186"/>
    </location>
</feature>
<keyword evidence="4 5" id="KW-0472">Membrane</keyword>
<feature type="transmembrane region" description="Helical" evidence="5">
    <location>
        <begin position="240"/>
        <end position="261"/>
    </location>
</feature>
<dbReference type="Pfam" id="PF01740">
    <property type="entry name" value="STAS"/>
    <property type="match status" value="1"/>
</dbReference>
<organism evidence="7 8">
    <name type="scientific">Neptunomonas qingdaonensis</name>
    <dbReference type="NCBI Taxonomy" id="1045558"/>
    <lineage>
        <taxon>Bacteria</taxon>
        <taxon>Pseudomonadati</taxon>
        <taxon>Pseudomonadota</taxon>
        <taxon>Gammaproteobacteria</taxon>
        <taxon>Oceanospirillales</taxon>
        <taxon>Oceanospirillaceae</taxon>
        <taxon>Neptunomonas</taxon>
    </lineage>
</organism>
<feature type="transmembrane region" description="Helical" evidence="5">
    <location>
        <begin position="92"/>
        <end position="112"/>
    </location>
</feature>
<comment type="subcellular location">
    <subcellularLocation>
        <location evidence="1">Membrane</location>
        <topology evidence="1">Multi-pass membrane protein</topology>
    </subcellularLocation>
</comment>
<keyword evidence="3 5" id="KW-1133">Transmembrane helix</keyword>
<proteinExistence type="predicted"/>
<dbReference type="InterPro" id="IPR036513">
    <property type="entry name" value="STAS_dom_sf"/>
</dbReference>
<gene>
    <name evidence="7" type="ORF">SAMN05216175_104114</name>
</gene>
<evidence type="ECO:0000256" key="1">
    <source>
        <dbReference type="ARBA" id="ARBA00004141"/>
    </source>
</evidence>
<protein>
    <submittedName>
        <fullName evidence="7">Sulfate permease, SulP family</fullName>
    </submittedName>
</protein>
<dbReference type="PANTHER" id="PTHR11814">
    <property type="entry name" value="SULFATE TRANSPORTER"/>
    <property type="match status" value="1"/>
</dbReference>
<evidence type="ECO:0000256" key="4">
    <source>
        <dbReference type="ARBA" id="ARBA00023136"/>
    </source>
</evidence>
<dbReference type="Gene3D" id="3.30.750.24">
    <property type="entry name" value="STAS domain"/>
    <property type="match status" value="1"/>
</dbReference>
<dbReference type="GO" id="GO:0055085">
    <property type="term" value="P:transmembrane transport"/>
    <property type="evidence" value="ECO:0007669"/>
    <property type="project" value="InterPro"/>
</dbReference>
<dbReference type="Proteomes" id="UP000198623">
    <property type="component" value="Unassembled WGS sequence"/>
</dbReference>
<accession>A0A1I2Q3Y2</accession>
<feature type="domain" description="STAS" evidence="6">
    <location>
        <begin position="429"/>
        <end position="539"/>
    </location>
</feature>
<dbReference type="InterPro" id="IPR002645">
    <property type="entry name" value="STAS_dom"/>
</dbReference>
<feature type="transmembrane region" description="Helical" evidence="5">
    <location>
        <begin position="39"/>
        <end position="58"/>
    </location>
</feature>
<evidence type="ECO:0000259" key="6">
    <source>
        <dbReference type="PROSITE" id="PS50801"/>
    </source>
</evidence>
<dbReference type="GO" id="GO:0016020">
    <property type="term" value="C:membrane"/>
    <property type="evidence" value="ECO:0007669"/>
    <property type="project" value="UniProtKB-SubCell"/>
</dbReference>